<reference evidence="1 2" key="1">
    <citation type="submission" date="2018-10" db="EMBL/GenBank/DDBJ databases">
        <title>Genome assembly for a Yunnan-Guizhou Plateau 3E fish, Anabarilius grahami (Regan), and its evolutionary and genetic applications.</title>
        <authorList>
            <person name="Jiang W."/>
        </authorList>
    </citation>
    <scope>NUCLEOTIDE SEQUENCE [LARGE SCALE GENOMIC DNA]</scope>
    <source>
        <strain evidence="1">AG-KIZ</strain>
        <tissue evidence="1">Muscle</tissue>
    </source>
</reference>
<accession>A0A3N0XXW3</accession>
<proteinExistence type="predicted"/>
<keyword evidence="2" id="KW-1185">Reference proteome</keyword>
<protein>
    <submittedName>
        <fullName evidence="1">Uncharacterized protein</fullName>
    </submittedName>
</protein>
<evidence type="ECO:0000313" key="2">
    <source>
        <dbReference type="Proteomes" id="UP000281406"/>
    </source>
</evidence>
<dbReference type="AlphaFoldDB" id="A0A3N0XXW3"/>
<comment type="caution">
    <text evidence="1">The sequence shown here is derived from an EMBL/GenBank/DDBJ whole genome shotgun (WGS) entry which is preliminary data.</text>
</comment>
<name>A0A3N0XXW3_ANAGA</name>
<gene>
    <name evidence="1" type="ORF">DPX16_22701</name>
</gene>
<dbReference type="EMBL" id="RJVU01057856">
    <property type="protein sequence ID" value="ROK16083.1"/>
    <property type="molecule type" value="Genomic_DNA"/>
</dbReference>
<organism evidence="1 2">
    <name type="scientific">Anabarilius grahami</name>
    <name type="common">Kanglang fish</name>
    <name type="synonym">Barilius grahami</name>
    <dbReference type="NCBI Taxonomy" id="495550"/>
    <lineage>
        <taxon>Eukaryota</taxon>
        <taxon>Metazoa</taxon>
        <taxon>Chordata</taxon>
        <taxon>Craniata</taxon>
        <taxon>Vertebrata</taxon>
        <taxon>Euteleostomi</taxon>
        <taxon>Actinopterygii</taxon>
        <taxon>Neopterygii</taxon>
        <taxon>Teleostei</taxon>
        <taxon>Ostariophysi</taxon>
        <taxon>Cypriniformes</taxon>
        <taxon>Xenocyprididae</taxon>
        <taxon>Xenocypridinae</taxon>
        <taxon>Xenocypridinae incertae sedis</taxon>
        <taxon>Anabarilius</taxon>
    </lineage>
</organism>
<evidence type="ECO:0000313" key="1">
    <source>
        <dbReference type="EMBL" id="ROK16083.1"/>
    </source>
</evidence>
<sequence>MWKRRKAVRETESRRELSQMKTAVSWDGRAQRLRRKTTGVDSGISNNRKRLLHTDSDIRASGTLFERWVQPDTFSRLSALRYCIKRRIASTHQHDDTPWPCPKCHSIFVVTMPHRLLGSSPLQSRLRKRRHA</sequence>
<dbReference type="Proteomes" id="UP000281406">
    <property type="component" value="Unassembled WGS sequence"/>
</dbReference>